<sequence length="122" mass="14278">MSAKKLQTRKLLTSRQRTILIEFYNKNPYPSSSERYQLVQLTGQTPKQIQDWFSNRRRNDPKLVATQPPSSTTMETNNYYSQSSPICPYCGLVQSFLIFDPTLYPMFNSSMIYYPLSNDFHS</sequence>
<dbReference type="OrthoDB" id="4187154at2759"/>
<dbReference type="EMBL" id="CAJOAX010004053">
    <property type="protein sequence ID" value="CAF3887255.1"/>
    <property type="molecule type" value="Genomic_DNA"/>
</dbReference>
<feature type="domain" description="Homeobox" evidence="3">
    <location>
        <begin position="3"/>
        <end position="63"/>
    </location>
</feature>
<accession>A0A818ZBP2</accession>
<evidence type="ECO:0000259" key="3">
    <source>
        <dbReference type="PROSITE" id="PS50071"/>
    </source>
</evidence>
<dbReference type="Pfam" id="PF00046">
    <property type="entry name" value="Homeodomain"/>
    <property type="match status" value="1"/>
</dbReference>
<dbReference type="Proteomes" id="UP000663882">
    <property type="component" value="Unassembled WGS sequence"/>
</dbReference>
<evidence type="ECO:0000313" key="7">
    <source>
        <dbReference type="EMBL" id="CAF3887255.1"/>
    </source>
</evidence>
<dbReference type="Proteomes" id="UP000663874">
    <property type="component" value="Unassembled WGS sequence"/>
</dbReference>
<organism evidence="6 8">
    <name type="scientific">Rotaria sordida</name>
    <dbReference type="NCBI Taxonomy" id="392033"/>
    <lineage>
        <taxon>Eukaryota</taxon>
        <taxon>Metazoa</taxon>
        <taxon>Spiralia</taxon>
        <taxon>Gnathifera</taxon>
        <taxon>Rotifera</taxon>
        <taxon>Eurotatoria</taxon>
        <taxon>Bdelloidea</taxon>
        <taxon>Philodinida</taxon>
        <taxon>Philodinidae</taxon>
        <taxon>Rotaria</taxon>
    </lineage>
</organism>
<dbReference type="SUPFAM" id="SSF46689">
    <property type="entry name" value="Homeodomain-like"/>
    <property type="match status" value="1"/>
</dbReference>
<dbReference type="GO" id="GO:0005634">
    <property type="term" value="C:nucleus"/>
    <property type="evidence" value="ECO:0007669"/>
    <property type="project" value="UniProtKB-SubCell"/>
</dbReference>
<keyword evidence="1 2" id="KW-0371">Homeobox</keyword>
<dbReference type="EMBL" id="CAJNOU010000560">
    <property type="protein sequence ID" value="CAF1032192.1"/>
    <property type="molecule type" value="Genomic_DNA"/>
</dbReference>
<dbReference type="GO" id="GO:0003677">
    <property type="term" value="F:DNA binding"/>
    <property type="evidence" value="ECO:0007669"/>
    <property type="project" value="UniProtKB-UniRule"/>
</dbReference>
<reference evidence="6" key="1">
    <citation type="submission" date="2021-02" db="EMBL/GenBank/DDBJ databases">
        <authorList>
            <person name="Nowell W R."/>
        </authorList>
    </citation>
    <scope>NUCLEOTIDE SEQUENCE</scope>
</reference>
<comment type="caution">
    <text evidence="6">The sequence shown here is derived from an EMBL/GenBank/DDBJ whole genome shotgun (WGS) entry which is preliminary data.</text>
</comment>
<evidence type="ECO:0000256" key="1">
    <source>
        <dbReference type="PROSITE-ProRule" id="PRU00108"/>
    </source>
</evidence>
<dbReference type="PROSITE" id="PS50071">
    <property type="entry name" value="HOMEOBOX_2"/>
    <property type="match status" value="1"/>
</dbReference>
<dbReference type="Proteomes" id="UP000663823">
    <property type="component" value="Unassembled WGS sequence"/>
</dbReference>
<dbReference type="InterPro" id="IPR009057">
    <property type="entry name" value="Homeodomain-like_sf"/>
</dbReference>
<keyword evidence="1 2" id="KW-0539">Nucleus</keyword>
<dbReference type="SMART" id="SM00389">
    <property type="entry name" value="HOX"/>
    <property type="match status" value="1"/>
</dbReference>
<name>A0A818ZBP2_9BILA</name>
<proteinExistence type="predicted"/>
<dbReference type="EMBL" id="CAJOBE010001636">
    <property type="protein sequence ID" value="CAF3761498.1"/>
    <property type="molecule type" value="Genomic_DNA"/>
</dbReference>
<evidence type="ECO:0000313" key="5">
    <source>
        <dbReference type="EMBL" id="CAF1032192.1"/>
    </source>
</evidence>
<evidence type="ECO:0000256" key="2">
    <source>
        <dbReference type="RuleBase" id="RU000682"/>
    </source>
</evidence>
<comment type="subcellular location">
    <subcellularLocation>
        <location evidence="1 2">Nucleus</location>
    </subcellularLocation>
</comment>
<gene>
    <name evidence="6" type="ORF">FNK824_LOCUS12829</name>
    <name evidence="7" type="ORF">OTI717_LOCUS23077</name>
    <name evidence="4" type="ORF">RFH988_LOCUS10577</name>
    <name evidence="5" type="ORF">SEV965_LOCUS12369</name>
</gene>
<dbReference type="AlphaFoldDB" id="A0A818ZBP2"/>
<dbReference type="InterPro" id="IPR001356">
    <property type="entry name" value="HD"/>
</dbReference>
<evidence type="ECO:0000313" key="8">
    <source>
        <dbReference type="Proteomes" id="UP000663874"/>
    </source>
</evidence>
<dbReference type="CDD" id="cd00086">
    <property type="entry name" value="homeodomain"/>
    <property type="match status" value="1"/>
</dbReference>
<evidence type="ECO:0000313" key="6">
    <source>
        <dbReference type="EMBL" id="CAF3761498.1"/>
    </source>
</evidence>
<feature type="DNA-binding region" description="Homeobox" evidence="1">
    <location>
        <begin position="5"/>
        <end position="64"/>
    </location>
</feature>
<keyword evidence="1 2" id="KW-0238">DNA-binding</keyword>
<dbReference type="Proteomes" id="UP000663889">
    <property type="component" value="Unassembled WGS sequence"/>
</dbReference>
<dbReference type="EMBL" id="CAJNOO010000398">
    <property type="protein sequence ID" value="CAF0931780.1"/>
    <property type="molecule type" value="Genomic_DNA"/>
</dbReference>
<dbReference type="Gene3D" id="1.10.10.60">
    <property type="entry name" value="Homeodomain-like"/>
    <property type="match status" value="1"/>
</dbReference>
<evidence type="ECO:0000313" key="4">
    <source>
        <dbReference type="EMBL" id="CAF0931780.1"/>
    </source>
</evidence>
<protein>
    <recommendedName>
        <fullName evidence="3">Homeobox domain-containing protein</fullName>
    </recommendedName>
</protein>